<evidence type="ECO:0000313" key="1">
    <source>
        <dbReference type="EMBL" id="SAI65686.1"/>
    </source>
</evidence>
<accession>A0A157S709</accession>
<dbReference type="GO" id="GO:0050660">
    <property type="term" value="F:flavin adenine dinucleotide binding"/>
    <property type="evidence" value="ECO:0007669"/>
    <property type="project" value="InterPro"/>
</dbReference>
<dbReference type="EMBL" id="FKIF01000001">
    <property type="protein sequence ID" value="SAI65686.1"/>
    <property type="molecule type" value="Genomic_DNA"/>
</dbReference>
<protein>
    <submittedName>
        <fullName evidence="1">Uncharacterized protein</fullName>
    </submittedName>
</protein>
<dbReference type="RefSeq" id="WP_066122972.1">
    <property type="nucleotide sequence ID" value="NZ_FKIF01000001.1"/>
</dbReference>
<dbReference type="Proteomes" id="UP000076848">
    <property type="component" value="Unassembled WGS sequence"/>
</dbReference>
<gene>
    <name evidence="1" type="ORF">SAMEA3906486_00432</name>
</gene>
<reference evidence="1 2" key="1">
    <citation type="submission" date="2016-04" db="EMBL/GenBank/DDBJ databases">
        <authorList>
            <consortium name="Pathogen Informatics"/>
        </authorList>
    </citation>
    <scope>NUCLEOTIDE SEQUENCE [LARGE SCALE GENOMIC DNA]</scope>
    <source>
        <strain evidence="1 2">H050680373</strain>
    </source>
</reference>
<dbReference type="SUPFAM" id="SSF56176">
    <property type="entry name" value="FAD-binding/transporter-associated domain-like"/>
    <property type="match status" value="1"/>
</dbReference>
<sequence>MQSSRRAFLLGRRPVRTAWDELRARLSRVARGALQDTGPRRAHLTARDAADVRQARALCAEYGAVLALAGTPPALRAEHEADPPLLVVDPSGLNVLAQAGPGWRAGPGCLAGDLAQAGLTQFAGAPPDQTLALWLARQGAWPIGQTAASGVRELDVLLADGSAETLGPFGQDDLRPLRTATAQRLIPALFHLAGQADAATCLAAAQWPGRYRLDALRPRDPHGVNLAHLLLGHGGTLGWVEGAMLVPAVGMALSRAAASASESAGMGASAEGGAVAGEEASLRSSAARRLDIRIGQCFDPAGLYGGS</sequence>
<name>A0A157S709_9BORD</name>
<keyword evidence="2" id="KW-1185">Reference proteome</keyword>
<evidence type="ECO:0000313" key="2">
    <source>
        <dbReference type="Proteomes" id="UP000076848"/>
    </source>
</evidence>
<dbReference type="STRING" id="288768.SAMEA3906486_00432"/>
<dbReference type="InterPro" id="IPR036318">
    <property type="entry name" value="FAD-bd_PCMH-like_sf"/>
</dbReference>
<proteinExistence type="predicted"/>
<dbReference type="OrthoDB" id="8689618at2"/>
<organism evidence="1 2">
    <name type="scientific">Bordetella ansorpii</name>
    <dbReference type="NCBI Taxonomy" id="288768"/>
    <lineage>
        <taxon>Bacteria</taxon>
        <taxon>Pseudomonadati</taxon>
        <taxon>Pseudomonadota</taxon>
        <taxon>Betaproteobacteria</taxon>
        <taxon>Burkholderiales</taxon>
        <taxon>Alcaligenaceae</taxon>
        <taxon>Bordetella</taxon>
    </lineage>
</organism>
<dbReference type="AlphaFoldDB" id="A0A157S709"/>